<feature type="transmembrane region" description="Helical" evidence="6">
    <location>
        <begin position="153"/>
        <end position="172"/>
    </location>
</feature>
<dbReference type="PANTHER" id="PTHR32322">
    <property type="entry name" value="INNER MEMBRANE TRANSPORTER"/>
    <property type="match status" value="1"/>
</dbReference>
<dbReference type="OrthoDB" id="9811486at2"/>
<feature type="transmembrane region" description="Helical" evidence="6">
    <location>
        <begin position="216"/>
        <end position="234"/>
    </location>
</feature>
<sequence length="298" mass="33380">MSTRNWALLGALMVSIIYGVTFTIAKDVMPEFVKPFGFIVLRVGGSTLLFWLVALFLKTEKIALNDFPRIIASAFFGVAFNMLTFFEGLSLTSPIMASVIMVTTPMIVLLLSAIIMKEKILKWKAFGILLGLAGTLLLILYGKSVGNASNAMWGNFLVFVNAVSYGFYLIIVKKLMEKYSAFSFVKWIYLFGFIMVLPFGWKQVQEIEWAVIPTPVYAKILFVVVISTFLTYLLNLLSMKELKPTIVAVFIYLQPFFATLFAIGLGKDQLSLIKIISAGMIFLGIYLVTQKKKNILTN</sequence>
<evidence type="ECO:0000256" key="3">
    <source>
        <dbReference type="ARBA" id="ARBA00022692"/>
    </source>
</evidence>
<evidence type="ECO:0000256" key="2">
    <source>
        <dbReference type="ARBA" id="ARBA00022475"/>
    </source>
</evidence>
<protein>
    <submittedName>
        <fullName evidence="8">DMT family transporter</fullName>
    </submittedName>
</protein>
<organism evidence="8 9">
    <name type="scientific">Flavobacterium microcysteis</name>
    <dbReference type="NCBI Taxonomy" id="2596891"/>
    <lineage>
        <taxon>Bacteria</taxon>
        <taxon>Pseudomonadati</taxon>
        <taxon>Bacteroidota</taxon>
        <taxon>Flavobacteriia</taxon>
        <taxon>Flavobacteriales</taxon>
        <taxon>Flavobacteriaceae</taxon>
        <taxon>Flavobacterium</taxon>
    </lineage>
</organism>
<dbReference type="SUPFAM" id="SSF103481">
    <property type="entry name" value="Multidrug resistance efflux transporter EmrE"/>
    <property type="match status" value="2"/>
</dbReference>
<feature type="transmembrane region" description="Helical" evidence="6">
    <location>
        <begin position="95"/>
        <end position="116"/>
    </location>
</feature>
<feature type="transmembrane region" description="Helical" evidence="6">
    <location>
        <begin position="271"/>
        <end position="289"/>
    </location>
</feature>
<evidence type="ECO:0000313" key="9">
    <source>
        <dbReference type="Proteomes" id="UP000319175"/>
    </source>
</evidence>
<evidence type="ECO:0000259" key="7">
    <source>
        <dbReference type="Pfam" id="PF00892"/>
    </source>
</evidence>
<feature type="transmembrane region" description="Helical" evidence="6">
    <location>
        <begin position="69"/>
        <end position="89"/>
    </location>
</feature>
<comment type="subcellular location">
    <subcellularLocation>
        <location evidence="1">Cell membrane</location>
        <topology evidence="1">Multi-pass membrane protein</topology>
    </subcellularLocation>
</comment>
<accession>A0A501QI84</accession>
<feature type="transmembrane region" description="Helical" evidence="6">
    <location>
        <begin position="123"/>
        <end position="141"/>
    </location>
</feature>
<keyword evidence="4 6" id="KW-1133">Transmembrane helix</keyword>
<feature type="transmembrane region" description="Helical" evidence="6">
    <location>
        <begin position="35"/>
        <end position="57"/>
    </location>
</feature>
<name>A0A501QI84_9FLAO</name>
<dbReference type="EMBL" id="VFJE01000050">
    <property type="protein sequence ID" value="TPD71827.1"/>
    <property type="molecule type" value="Genomic_DNA"/>
</dbReference>
<keyword evidence="2" id="KW-1003">Cell membrane</keyword>
<dbReference type="InterPro" id="IPR000620">
    <property type="entry name" value="EamA_dom"/>
</dbReference>
<dbReference type="InterPro" id="IPR037185">
    <property type="entry name" value="EmrE-like"/>
</dbReference>
<feature type="domain" description="EamA" evidence="7">
    <location>
        <begin position="6"/>
        <end position="139"/>
    </location>
</feature>
<feature type="transmembrane region" description="Helical" evidence="6">
    <location>
        <begin position="246"/>
        <end position="265"/>
    </location>
</feature>
<dbReference type="RefSeq" id="WP_139998641.1">
    <property type="nucleotide sequence ID" value="NZ_VFJE01000050.1"/>
</dbReference>
<evidence type="ECO:0000256" key="5">
    <source>
        <dbReference type="ARBA" id="ARBA00023136"/>
    </source>
</evidence>
<dbReference type="PANTHER" id="PTHR32322:SF18">
    <property type="entry name" value="S-ADENOSYLMETHIONINE_S-ADENOSYLHOMOCYSTEINE TRANSPORTER"/>
    <property type="match status" value="1"/>
</dbReference>
<feature type="domain" description="EamA" evidence="7">
    <location>
        <begin position="152"/>
        <end position="289"/>
    </location>
</feature>
<dbReference type="Pfam" id="PF00892">
    <property type="entry name" value="EamA"/>
    <property type="match status" value="2"/>
</dbReference>
<reference evidence="8 9" key="2">
    <citation type="submission" date="2019-06" db="EMBL/GenBank/DDBJ databases">
        <authorList>
            <person name="Seo Y."/>
        </authorList>
    </citation>
    <scope>NUCLEOTIDE SEQUENCE [LARGE SCALE GENOMIC DNA]</scope>
    <source>
        <strain evidence="8 9">MaA-Y11</strain>
    </source>
</reference>
<proteinExistence type="predicted"/>
<reference evidence="8 9" key="1">
    <citation type="submission" date="2019-06" db="EMBL/GenBank/DDBJ databases">
        <title>Flavobacterium sp. MaA-Y11 from geoumgang.</title>
        <authorList>
            <person name="Jeong S."/>
        </authorList>
    </citation>
    <scope>NUCLEOTIDE SEQUENCE [LARGE SCALE GENOMIC DNA]</scope>
    <source>
        <strain evidence="8 9">MaA-Y11</strain>
    </source>
</reference>
<keyword evidence="5 6" id="KW-0472">Membrane</keyword>
<keyword evidence="9" id="KW-1185">Reference proteome</keyword>
<dbReference type="InterPro" id="IPR050638">
    <property type="entry name" value="AA-Vitamin_Transporters"/>
</dbReference>
<gene>
    <name evidence="8" type="ORF">FJA49_02820</name>
</gene>
<evidence type="ECO:0000256" key="6">
    <source>
        <dbReference type="SAM" id="Phobius"/>
    </source>
</evidence>
<evidence type="ECO:0000256" key="1">
    <source>
        <dbReference type="ARBA" id="ARBA00004651"/>
    </source>
</evidence>
<keyword evidence="3 6" id="KW-0812">Transmembrane</keyword>
<evidence type="ECO:0000313" key="8">
    <source>
        <dbReference type="EMBL" id="TPD71827.1"/>
    </source>
</evidence>
<feature type="transmembrane region" description="Helical" evidence="6">
    <location>
        <begin position="184"/>
        <end position="201"/>
    </location>
</feature>
<dbReference type="Proteomes" id="UP000319175">
    <property type="component" value="Unassembled WGS sequence"/>
</dbReference>
<dbReference type="GO" id="GO:0005886">
    <property type="term" value="C:plasma membrane"/>
    <property type="evidence" value="ECO:0007669"/>
    <property type="project" value="UniProtKB-SubCell"/>
</dbReference>
<comment type="caution">
    <text evidence="8">The sequence shown here is derived from an EMBL/GenBank/DDBJ whole genome shotgun (WGS) entry which is preliminary data.</text>
</comment>
<dbReference type="AlphaFoldDB" id="A0A501QI84"/>
<evidence type="ECO:0000256" key="4">
    <source>
        <dbReference type="ARBA" id="ARBA00022989"/>
    </source>
</evidence>